<keyword evidence="2" id="KW-1185">Reference proteome</keyword>
<protein>
    <submittedName>
        <fullName evidence="1">Uncharacterized protein</fullName>
    </submittedName>
</protein>
<feature type="non-terminal residue" evidence="1">
    <location>
        <position position="1"/>
    </location>
</feature>
<proteinExistence type="predicted"/>
<accession>A0AAD3NUD4</accession>
<dbReference type="Proteomes" id="UP001234787">
    <property type="component" value="Unassembled WGS sequence"/>
</dbReference>
<comment type="caution">
    <text evidence="1">The sequence shown here is derived from an EMBL/GenBank/DDBJ whole genome shotgun (WGS) entry which is preliminary data.</text>
</comment>
<dbReference type="AlphaFoldDB" id="A0AAD3NUD4"/>
<name>A0AAD3NUD4_CRYJA</name>
<sequence>MHGSDHQLIGMVRMPAKAINHKPSESLASFTETGETRSNASAFAQTGSNGAAFTVAGSESTGSTAASIGSTGTPTGAFTRSTSFLTGSIGTSEDAGRDTLFVYGRTGSATFATGSRPRYGTTGYATGTGFGSADAKSTQYAFVSPATTNLLPPTLWDNRGYDLSISIYNYIVALRGSALYGSGIGSYAGGPGGWEDLARYRSVSTAGARSPITFMTTDYGFRTVTISRSLNGIIRRRDGRDWIDGYTTYAFPFTLHGFW</sequence>
<evidence type="ECO:0000313" key="1">
    <source>
        <dbReference type="EMBL" id="GLJ59040.1"/>
    </source>
</evidence>
<reference evidence="1" key="1">
    <citation type="submission" date="2022-12" db="EMBL/GenBank/DDBJ databases">
        <title>Chromosome-Level Genome Assembly of Japanese Cedar (Cryptomeriajaponica D. Don).</title>
        <authorList>
            <person name="Fujino T."/>
            <person name="Yamaguchi K."/>
            <person name="Yokoyama T."/>
            <person name="Hamanaka T."/>
            <person name="Harazono Y."/>
            <person name="Kamada H."/>
            <person name="Kobayashi W."/>
            <person name="Ujino-Ihara T."/>
            <person name="Uchiyama K."/>
            <person name="Matsumoto A."/>
            <person name="Izuno A."/>
            <person name="Tsumura Y."/>
            <person name="Toyoda A."/>
            <person name="Shigenobu S."/>
            <person name="Moriguchi Y."/>
            <person name="Ueno S."/>
            <person name="Kasahara M."/>
        </authorList>
    </citation>
    <scope>NUCLEOTIDE SEQUENCE</scope>
</reference>
<evidence type="ECO:0000313" key="2">
    <source>
        <dbReference type="Proteomes" id="UP001234787"/>
    </source>
</evidence>
<organism evidence="1 2">
    <name type="scientific">Cryptomeria japonica</name>
    <name type="common">Japanese cedar</name>
    <name type="synonym">Cupressus japonica</name>
    <dbReference type="NCBI Taxonomy" id="3369"/>
    <lineage>
        <taxon>Eukaryota</taxon>
        <taxon>Viridiplantae</taxon>
        <taxon>Streptophyta</taxon>
        <taxon>Embryophyta</taxon>
        <taxon>Tracheophyta</taxon>
        <taxon>Spermatophyta</taxon>
        <taxon>Pinopsida</taxon>
        <taxon>Pinidae</taxon>
        <taxon>Conifers II</taxon>
        <taxon>Cupressales</taxon>
        <taxon>Cupressaceae</taxon>
        <taxon>Cryptomeria</taxon>
    </lineage>
</organism>
<gene>
    <name evidence="1" type="ORF">SUGI_1489510</name>
</gene>
<dbReference type="EMBL" id="BSEH01000663">
    <property type="protein sequence ID" value="GLJ59040.1"/>
    <property type="molecule type" value="Genomic_DNA"/>
</dbReference>